<name>A0AAJ7WIN7_9ACAR</name>
<feature type="chain" id="PRO_5042488661" evidence="2">
    <location>
        <begin position="24"/>
        <end position="970"/>
    </location>
</feature>
<evidence type="ECO:0000313" key="4">
    <source>
        <dbReference type="Proteomes" id="UP000694867"/>
    </source>
</evidence>
<feature type="domain" description="Ig-like" evidence="3">
    <location>
        <begin position="765"/>
        <end position="824"/>
    </location>
</feature>
<feature type="domain" description="Ig-like" evidence="3">
    <location>
        <begin position="578"/>
        <end position="664"/>
    </location>
</feature>
<feature type="domain" description="Ig-like" evidence="3">
    <location>
        <begin position="669"/>
        <end position="746"/>
    </location>
</feature>
<feature type="domain" description="Ig-like" evidence="3">
    <location>
        <begin position="291"/>
        <end position="368"/>
    </location>
</feature>
<feature type="domain" description="Ig-like" evidence="3">
    <location>
        <begin position="26"/>
        <end position="113"/>
    </location>
</feature>
<evidence type="ECO:0000313" key="5">
    <source>
        <dbReference type="RefSeq" id="XP_028968385.1"/>
    </source>
</evidence>
<proteinExistence type="predicted"/>
<dbReference type="GO" id="GO:0007156">
    <property type="term" value="P:homophilic cell adhesion via plasma membrane adhesion molecules"/>
    <property type="evidence" value="ECO:0007669"/>
    <property type="project" value="TreeGrafter"/>
</dbReference>
<feature type="domain" description="Ig-like" evidence="3">
    <location>
        <begin position="496"/>
        <end position="561"/>
    </location>
</feature>
<dbReference type="InterPro" id="IPR013098">
    <property type="entry name" value="Ig_I-set"/>
</dbReference>
<keyword evidence="1" id="KW-0393">Immunoglobulin domain</keyword>
<keyword evidence="4" id="KW-1185">Reference proteome</keyword>
<dbReference type="Pfam" id="PF13927">
    <property type="entry name" value="Ig_3"/>
    <property type="match status" value="5"/>
</dbReference>
<feature type="domain" description="Ig-like" evidence="3">
    <location>
        <begin position="404"/>
        <end position="491"/>
    </location>
</feature>
<dbReference type="GO" id="GO:0030424">
    <property type="term" value="C:axon"/>
    <property type="evidence" value="ECO:0007669"/>
    <property type="project" value="TreeGrafter"/>
</dbReference>
<accession>A0AAJ7WIN7</accession>
<dbReference type="PANTHER" id="PTHR10075">
    <property type="entry name" value="BASIGIN RELATED"/>
    <property type="match status" value="1"/>
</dbReference>
<dbReference type="SMART" id="SM00409">
    <property type="entry name" value="IG"/>
    <property type="match status" value="10"/>
</dbReference>
<dbReference type="InterPro" id="IPR013783">
    <property type="entry name" value="Ig-like_fold"/>
</dbReference>
<evidence type="ECO:0000259" key="3">
    <source>
        <dbReference type="PROSITE" id="PS50835"/>
    </source>
</evidence>
<feature type="signal peptide" evidence="2">
    <location>
        <begin position="1"/>
        <end position="23"/>
    </location>
</feature>
<dbReference type="RefSeq" id="XP_028968385.1">
    <property type="nucleotide sequence ID" value="XM_029112552.1"/>
</dbReference>
<dbReference type="GO" id="GO:0005886">
    <property type="term" value="C:plasma membrane"/>
    <property type="evidence" value="ECO:0007669"/>
    <property type="project" value="TreeGrafter"/>
</dbReference>
<feature type="domain" description="Ig-like" evidence="3">
    <location>
        <begin position="118"/>
        <end position="196"/>
    </location>
</feature>
<dbReference type="InterPro" id="IPR003599">
    <property type="entry name" value="Ig_sub"/>
</dbReference>
<dbReference type="KEGG" id="goe:114828420"/>
<evidence type="ECO:0000256" key="1">
    <source>
        <dbReference type="ARBA" id="ARBA00023319"/>
    </source>
</evidence>
<keyword evidence="2" id="KW-0732">Signal</keyword>
<dbReference type="GO" id="GO:0098632">
    <property type="term" value="F:cell-cell adhesion mediator activity"/>
    <property type="evidence" value="ECO:0007669"/>
    <property type="project" value="TreeGrafter"/>
</dbReference>
<dbReference type="InterPro" id="IPR036179">
    <property type="entry name" value="Ig-like_dom_sf"/>
</dbReference>
<dbReference type="GeneID" id="114828420"/>
<dbReference type="PROSITE" id="PS50835">
    <property type="entry name" value="IG_LIKE"/>
    <property type="match status" value="10"/>
</dbReference>
<sequence>MGGTVDFVVSSLMILSGVGHVLAGDPSVPIFAMPQEITLGSDIKVTCFSSGATSLEWLKDGVILHDGQRGIEITKLGGLLILSIDKVLIEHSGNYTCVARNDEGSSSFTNSLSVAAGPSWLRKPDESVVVSGKTFVNLRCEAEGSPKPLITWQKDGETIWSAETLHLKDVGRNDAGSYACIAQNIHGLIRHGFSVSLNRPPSVSPFGFPDQNGLGGKVNAFCTSNDQSSLSWMKDGRVIENGDLFSVIKLDGALRLVIGELTAEHSGNYTCTARNAHGSSSYSATLYVVSPPIWSEILEDRTVTRHGPVRLSCGASGRPKPNITWSRDGEQVHSGSVYNLLASKATSGIYTCTASNEYGVIKQSTKISVSCMICQFNHKSNVSPSIRCHERPAEHPFTHLSELPSVPTIAIPEKNWVGSEVKITCFSSGASSLTWLKDGVALEDEREKIRMTKMSGLLVLSIDKLLVEHVGNYTCAARNKEGTSASSGVLSVSAPPTWVKTPGNVRLAGKAPTSVRCRADGYPKPVISWLKNGERIGSADTLHFEKVSPNDAGSYSCIATNIHGVLKHDFDVLVYRIPQIAPFRFSQRIVGSSAKVACVADDATSIVWSRDGRPLQDGRNGITLKQVDGVAVLSIERVTPEHSGIYTCTARNEEGISTFSEALSVSAPPKWLKTPEDTVLSKSHNAELECEASGFPEPNITWSQAGEIIQRGKSISIGLKARMSPGIYTCEAFNEHGSIRHSFEITLVSSGAEVRVVCVPSIKSTLVWLKDGRELRDGDDGVDIQDIQGMLVLRIGRVSPKNSGNYTCRGTSPSGVGSFSAFLSVPHPPQWTNVPEERVIVPRRSEPIALSCEASGSPRPEISWMKEGVLVGSGNELLIRTKNRNSSGPYACRAVNNYGSIDHRFTVSIFCECAKGSPRAWLIADLPIVGTRHHMSFDELSSALSRLVITRSLLRYTISMLRLYHQLISI</sequence>
<dbReference type="CDD" id="cd00096">
    <property type="entry name" value="Ig"/>
    <property type="match status" value="2"/>
</dbReference>
<evidence type="ECO:0000256" key="2">
    <source>
        <dbReference type="SAM" id="SignalP"/>
    </source>
</evidence>
<dbReference type="SUPFAM" id="SSF48726">
    <property type="entry name" value="Immunoglobulin"/>
    <property type="match status" value="9"/>
</dbReference>
<dbReference type="Gene3D" id="2.60.40.10">
    <property type="entry name" value="Immunoglobulins"/>
    <property type="match status" value="10"/>
</dbReference>
<dbReference type="GO" id="GO:0007411">
    <property type="term" value="P:axon guidance"/>
    <property type="evidence" value="ECO:0007669"/>
    <property type="project" value="TreeGrafter"/>
</dbReference>
<feature type="domain" description="Ig-like" evidence="3">
    <location>
        <begin position="201"/>
        <end position="287"/>
    </location>
</feature>
<dbReference type="Pfam" id="PF07679">
    <property type="entry name" value="I-set"/>
    <property type="match status" value="2"/>
</dbReference>
<dbReference type="Proteomes" id="UP000694867">
    <property type="component" value="Unplaced"/>
</dbReference>
<dbReference type="AlphaFoldDB" id="A0AAJ7WIN7"/>
<protein>
    <submittedName>
        <fullName evidence="5">Hemicentin-1-like</fullName>
    </submittedName>
</protein>
<dbReference type="InterPro" id="IPR007110">
    <property type="entry name" value="Ig-like_dom"/>
</dbReference>
<dbReference type="SMART" id="SM00408">
    <property type="entry name" value="IGc2"/>
    <property type="match status" value="10"/>
</dbReference>
<reference evidence="5" key="1">
    <citation type="submission" date="2025-08" db="UniProtKB">
        <authorList>
            <consortium name="RefSeq"/>
        </authorList>
    </citation>
    <scope>IDENTIFICATION</scope>
</reference>
<organism evidence="4 5">
    <name type="scientific">Galendromus occidentalis</name>
    <name type="common">western predatory mite</name>
    <dbReference type="NCBI Taxonomy" id="34638"/>
    <lineage>
        <taxon>Eukaryota</taxon>
        <taxon>Metazoa</taxon>
        <taxon>Ecdysozoa</taxon>
        <taxon>Arthropoda</taxon>
        <taxon>Chelicerata</taxon>
        <taxon>Arachnida</taxon>
        <taxon>Acari</taxon>
        <taxon>Parasitiformes</taxon>
        <taxon>Mesostigmata</taxon>
        <taxon>Gamasina</taxon>
        <taxon>Phytoseioidea</taxon>
        <taxon>Phytoseiidae</taxon>
        <taxon>Typhlodrominae</taxon>
        <taxon>Galendromus</taxon>
    </lineage>
</organism>
<dbReference type="GO" id="GO:0070593">
    <property type="term" value="P:dendrite self-avoidance"/>
    <property type="evidence" value="ECO:0007669"/>
    <property type="project" value="TreeGrafter"/>
</dbReference>
<feature type="domain" description="Ig-like" evidence="3">
    <location>
        <begin position="829"/>
        <end position="908"/>
    </location>
</feature>
<dbReference type="InterPro" id="IPR003598">
    <property type="entry name" value="Ig_sub2"/>
</dbReference>
<gene>
    <name evidence="5" type="primary">LOC114828420</name>
</gene>
<dbReference type="PANTHER" id="PTHR10075:SF100">
    <property type="entry name" value="FASCICLIN-2"/>
    <property type="match status" value="1"/>
</dbReference>
<dbReference type="Pfam" id="PF13895">
    <property type="entry name" value="Ig_2"/>
    <property type="match status" value="3"/>
</dbReference>